<evidence type="ECO:0000313" key="3">
    <source>
        <dbReference type="Proteomes" id="UP000314294"/>
    </source>
</evidence>
<evidence type="ECO:0000313" key="2">
    <source>
        <dbReference type="EMBL" id="TNN24215.1"/>
    </source>
</evidence>
<name>A0A4Z2E614_9TELE</name>
<sequence length="227" mass="26374">MEEEPGHGRRTWTWKKNLDVEEEPKTWKKNLDVEEEPGHGRRTKDMEEEPGCGRRTKDMEEEPKKNLDVEEEPGRGRGTWTWKKNLDVEEEPGLGRRTWTWKKNLDVEEEPKTWKKNLDVEEEPKTWKKNLDAFPSELLATLKALTYSAAPMRLAPWVTMPVRRMVFCMLTCGQRERRQPPGSRSSASRFQCLGSPTSIQGFLSWADAVQALARPWLLSRANSGPQR</sequence>
<comment type="caution">
    <text evidence="2">The sequence shown here is derived from an EMBL/GenBank/DDBJ whole genome shotgun (WGS) entry which is preliminary data.</text>
</comment>
<gene>
    <name evidence="2" type="ORF">EYF80_065663</name>
</gene>
<feature type="compositionally biased region" description="Basic and acidic residues" evidence="1">
    <location>
        <begin position="16"/>
        <end position="75"/>
    </location>
</feature>
<dbReference type="EMBL" id="SRLO01016067">
    <property type="protein sequence ID" value="TNN24215.1"/>
    <property type="molecule type" value="Genomic_DNA"/>
</dbReference>
<evidence type="ECO:0000256" key="1">
    <source>
        <dbReference type="SAM" id="MobiDB-lite"/>
    </source>
</evidence>
<accession>A0A4Z2E614</accession>
<reference evidence="2 3" key="1">
    <citation type="submission" date="2019-03" db="EMBL/GenBank/DDBJ databases">
        <title>First draft genome of Liparis tanakae, snailfish: a comprehensive survey of snailfish specific genes.</title>
        <authorList>
            <person name="Kim W."/>
            <person name="Song I."/>
            <person name="Jeong J.-H."/>
            <person name="Kim D."/>
            <person name="Kim S."/>
            <person name="Ryu S."/>
            <person name="Song J.Y."/>
            <person name="Lee S.K."/>
        </authorList>
    </citation>
    <scope>NUCLEOTIDE SEQUENCE [LARGE SCALE GENOMIC DNA]</scope>
    <source>
        <tissue evidence="2">Muscle</tissue>
    </source>
</reference>
<dbReference type="AlphaFoldDB" id="A0A4Z2E614"/>
<proteinExistence type="predicted"/>
<organism evidence="2 3">
    <name type="scientific">Liparis tanakae</name>
    <name type="common">Tanaka's snailfish</name>
    <dbReference type="NCBI Taxonomy" id="230148"/>
    <lineage>
        <taxon>Eukaryota</taxon>
        <taxon>Metazoa</taxon>
        <taxon>Chordata</taxon>
        <taxon>Craniata</taxon>
        <taxon>Vertebrata</taxon>
        <taxon>Euteleostomi</taxon>
        <taxon>Actinopterygii</taxon>
        <taxon>Neopterygii</taxon>
        <taxon>Teleostei</taxon>
        <taxon>Neoteleostei</taxon>
        <taxon>Acanthomorphata</taxon>
        <taxon>Eupercaria</taxon>
        <taxon>Perciformes</taxon>
        <taxon>Cottioidei</taxon>
        <taxon>Cottales</taxon>
        <taxon>Liparidae</taxon>
        <taxon>Liparis</taxon>
    </lineage>
</organism>
<keyword evidence="3" id="KW-1185">Reference proteome</keyword>
<protein>
    <submittedName>
        <fullName evidence="2">Uncharacterized protein</fullName>
    </submittedName>
</protein>
<feature type="region of interest" description="Disordered" evidence="1">
    <location>
        <begin position="1"/>
        <end position="80"/>
    </location>
</feature>
<dbReference type="Proteomes" id="UP000314294">
    <property type="component" value="Unassembled WGS sequence"/>
</dbReference>